<protein>
    <submittedName>
        <fullName evidence="3">Enoyl-CoA hydratase/isomerase family protein</fullName>
    </submittedName>
</protein>
<sequence length="266" mass="29712">MNTVTTSFYKNTGIVTLNNPETENSIDIGLLENLTRSIKKLETNEQADLIWLKSGLNDIFSSGYDISYFEEKNEAEGRYFAKAGAELVETIKGCKKIIICTVDGAALGGGFEIVLSCDLIFATERSQFGFPEVNYGVLPGFGGTQLLSRKIYETFTKYLIFTGNTVPASELFDKGIINKITKKPNSNEEEVFAMADIIKHRSKFALGLAKETVNNGLNMPLKQALLYEQNAFMASFASNDKKEGMTAFKEKRTPDFTDRWEDFETL</sequence>
<dbReference type="EMBL" id="VSIV01000117">
    <property type="protein sequence ID" value="TYB33680.1"/>
    <property type="molecule type" value="Genomic_DNA"/>
</dbReference>
<dbReference type="GO" id="GO:0006635">
    <property type="term" value="P:fatty acid beta-oxidation"/>
    <property type="evidence" value="ECO:0007669"/>
    <property type="project" value="TreeGrafter"/>
</dbReference>
<organism evidence="3 4">
    <name type="scientific">Flexistipes sinusarabici</name>
    <dbReference type="NCBI Taxonomy" id="2352"/>
    <lineage>
        <taxon>Bacteria</taxon>
        <taxon>Pseudomonadati</taxon>
        <taxon>Deferribacterota</taxon>
        <taxon>Deferribacteres</taxon>
        <taxon>Deferribacterales</taxon>
        <taxon>Flexistipitaceae</taxon>
        <taxon>Flexistipes</taxon>
    </lineage>
</organism>
<dbReference type="AlphaFoldDB" id="A0A5D0MQ17"/>
<dbReference type="InterPro" id="IPR029045">
    <property type="entry name" value="ClpP/crotonase-like_dom_sf"/>
</dbReference>
<accession>A0A5D0MQ17</accession>
<dbReference type="CDD" id="cd06558">
    <property type="entry name" value="crotonase-like"/>
    <property type="match status" value="1"/>
</dbReference>
<reference evidence="3 4" key="1">
    <citation type="submission" date="2019-08" db="EMBL/GenBank/DDBJ databases">
        <title>Genomic characterization of a novel candidate phylum (ARYD3) from a high temperature, high salinity tertiary oil reservoir in north central Oklahoma, USA.</title>
        <authorList>
            <person name="Youssef N.H."/>
            <person name="Yadav A."/>
            <person name="Elshahed M.S."/>
        </authorList>
    </citation>
    <scope>NUCLEOTIDE SEQUENCE [LARGE SCALE GENOMIC DNA]</scope>
    <source>
        <strain evidence="3">ARYD1</strain>
    </source>
</reference>
<dbReference type="PANTHER" id="PTHR11941">
    <property type="entry name" value="ENOYL-COA HYDRATASE-RELATED"/>
    <property type="match status" value="1"/>
</dbReference>
<name>A0A5D0MQ17_FLESI</name>
<dbReference type="Proteomes" id="UP000323337">
    <property type="component" value="Unassembled WGS sequence"/>
</dbReference>
<gene>
    <name evidence="3" type="ORF">FXF49_05095</name>
</gene>
<evidence type="ECO:0000256" key="1">
    <source>
        <dbReference type="ARBA" id="ARBA00005254"/>
    </source>
</evidence>
<dbReference type="RefSeq" id="WP_303700836.1">
    <property type="nucleotide sequence ID" value="NZ_VSIV01000117.1"/>
</dbReference>
<evidence type="ECO:0000256" key="2">
    <source>
        <dbReference type="ARBA" id="ARBA00023239"/>
    </source>
</evidence>
<dbReference type="PANTHER" id="PTHR11941:SF54">
    <property type="entry name" value="ENOYL-COA HYDRATASE, MITOCHONDRIAL"/>
    <property type="match status" value="1"/>
</dbReference>
<dbReference type="FunFam" id="1.10.12.10:FF:000001">
    <property type="entry name" value="Probable enoyl-CoA hydratase, mitochondrial"/>
    <property type="match status" value="1"/>
</dbReference>
<proteinExistence type="inferred from homology"/>
<dbReference type="SUPFAM" id="SSF52096">
    <property type="entry name" value="ClpP/crotonase"/>
    <property type="match status" value="1"/>
</dbReference>
<comment type="caution">
    <text evidence="3">The sequence shown here is derived from an EMBL/GenBank/DDBJ whole genome shotgun (WGS) entry which is preliminary data.</text>
</comment>
<keyword evidence="3" id="KW-0413">Isomerase</keyword>
<dbReference type="Gene3D" id="1.10.12.10">
    <property type="entry name" value="Lyase 2-enoyl-coa Hydratase, Chain A, domain 2"/>
    <property type="match status" value="1"/>
</dbReference>
<dbReference type="GO" id="GO:0016853">
    <property type="term" value="F:isomerase activity"/>
    <property type="evidence" value="ECO:0007669"/>
    <property type="project" value="UniProtKB-KW"/>
</dbReference>
<keyword evidence="2" id="KW-0456">Lyase</keyword>
<dbReference type="InterPro" id="IPR001753">
    <property type="entry name" value="Enoyl-CoA_hydra/iso"/>
</dbReference>
<dbReference type="InterPro" id="IPR014748">
    <property type="entry name" value="Enoyl-CoA_hydra_C"/>
</dbReference>
<evidence type="ECO:0000313" key="3">
    <source>
        <dbReference type="EMBL" id="TYB33680.1"/>
    </source>
</evidence>
<dbReference type="Pfam" id="PF00378">
    <property type="entry name" value="ECH_1"/>
    <property type="match status" value="1"/>
</dbReference>
<dbReference type="Gene3D" id="3.90.226.10">
    <property type="entry name" value="2-enoyl-CoA Hydratase, Chain A, domain 1"/>
    <property type="match status" value="1"/>
</dbReference>
<dbReference type="GO" id="GO:0016836">
    <property type="term" value="F:hydro-lyase activity"/>
    <property type="evidence" value="ECO:0007669"/>
    <property type="project" value="UniProtKB-ARBA"/>
</dbReference>
<evidence type="ECO:0000313" key="4">
    <source>
        <dbReference type="Proteomes" id="UP000323337"/>
    </source>
</evidence>
<comment type="similarity">
    <text evidence="1">Belongs to the enoyl-CoA hydratase/isomerase family.</text>
</comment>